<dbReference type="InterPro" id="IPR042281">
    <property type="entry name" value="GpdQ_beta-strand"/>
</dbReference>
<reference evidence="7" key="1">
    <citation type="journal article" date="2019" name="Int. J. Syst. Evol. Microbiol.">
        <title>The Global Catalogue of Microorganisms (GCM) 10K type strain sequencing project: providing services to taxonomists for standard genome sequencing and annotation.</title>
        <authorList>
            <consortium name="The Broad Institute Genomics Platform"/>
            <consortium name="The Broad Institute Genome Sequencing Center for Infectious Disease"/>
            <person name="Wu L."/>
            <person name="Ma J."/>
        </authorList>
    </citation>
    <scope>NUCLEOTIDE SEQUENCE [LARGE SCALE GENOMIC DNA]</scope>
    <source>
        <strain evidence="7">CGMCC 1.16275</strain>
    </source>
</reference>
<keyword evidence="3" id="KW-0408">Iron</keyword>
<evidence type="ECO:0000259" key="5">
    <source>
        <dbReference type="Pfam" id="PF00149"/>
    </source>
</evidence>
<dbReference type="Gene3D" id="3.30.750.180">
    <property type="entry name" value="GpdQ, beta-strand dimerisation domain"/>
    <property type="match status" value="1"/>
</dbReference>
<dbReference type="InterPro" id="IPR029052">
    <property type="entry name" value="Metallo-depent_PP-like"/>
</dbReference>
<proteinExistence type="inferred from homology"/>
<dbReference type="CDD" id="cd07402">
    <property type="entry name" value="MPP_GpdQ"/>
    <property type="match status" value="1"/>
</dbReference>
<dbReference type="InterPro" id="IPR004843">
    <property type="entry name" value="Calcineurin-like_PHP"/>
</dbReference>
<dbReference type="EMBL" id="JBHTCM010000004">
    <property type="protein sequence ID" value="MFC7332293.1"/>
    <property type="molecule type" value="Genomic_DNA"/>
</dbReference>
<evidence type="ECO:0000313" key="7">
    <source>
        <dbReference type="Proteomes" id="UP001596456"/>
    </source>
</evidence>
<comment type="caution">
    <text evidence="6">The sequence shown here is derived from an EMBL/GenBank/DDBJ whole genome shotgun (WGS) entry which is preliminary data.</text>
</comment>
<evidence type="ECO:0000256" key="4">
    <source>
        <dbReference type="ARBA" id="ARBA00025742"/>
    </source>
</evidence>
<evidence type="ECO:0000313" key="6">
    <source>
        <dbReference type="EMBL" id="MFC7332293.1"/>
    </source>
</evidence>
<protein>
    <submittedName>
        <fullName evidence="6">Phosphodiesterase</fullName>
    </submittedName>
</protein>
<dbReference type="RefSeq" id="WP_377356588.1">
    <property type="nucleotide sequence ID" value="NZ_JBHTCM010000004.1"/>
</dbReference>
<keyword evidence="1" id="KW-0479">Metal-binding</keyword>
<feature type="domain" description="Calcineurin-like phosphoesterase" evidence="5">
    <location>
        <begin position="1"/>
        <end position="198"/>
    </location>
</feature>
<evidence type="ECO:0000256" key="3">
    <source>
        <dbReference type="ARBA" id="ARBA00023004"/>
    </source>
</evidence>
<dbReference type="Gene3D" id="3.60.21.40">
    <property type="entry name" value="GpdQ, catalytic alpha/beta sandwich domain"/>
    <property type="match status" value="1"/>
</dbReference>
<accession>A0ABW2KSR0</accession>
<dbReference type="Proteomes" id="UP001596456">
    <property type="component" value="Unassembled WGS sequence"/>
</dbReference>
<evidence type="ECO:0000256" key="1">
    <source>
        <dbReference type="ARBA" id="ARBA00022723"/>
    </source>
</evidence>
<dbReference type="InterPro" id="IPR042283">
    <property type="entry name" value="GpdQ_catalytic"/>
</dbReference>
<dbReference type="InterPro" id="IPR050884">
    <property type="entry name" value="CNP_phosphodiesterase-III"/>
</dbReference>
<name>A0ABW2KSR0_9PROT</name>
<dbReference type="Pfam" id="PF00149">
    <property type="entry name" value="Metallophos"/>
    <property type="match status" value="1"/>
</dbReference>
<dbReference type="PANTHER" id="PTHR42988">
    <property type="entry name" value="PHOSPHOHYDROLASE"/>
    <property type="match status" value="1"/>
</dbReference>
<dbReference type="PANTHER" id="PTHR42988:SF2">
    <property type="entry name" value="CYCLIC NUCLEOTIDE PHOSPHODIESTERASE CBUA0032-RELATED"/>
    <property type="match status" value="1"/>
</dbReference>
<comment type="similarity">
    <text evidence="4">Belongs to the cyclic nucleotide phosphodiesterase class-III family.</text>
</comment>
<dbReference type="InterPro" id="IPR026575">
    <property type="entry name" value="GpdQ/CpdA-like"/>
</dbReference>
<organism evidence="6 7">
    <name type="scientific">Rhodocista pekingensis</name>
    <dbReference type="NCBI Taxonomy" id="201185"/>
    <lineage>
        <taxon>Bacteria</taxon>
        <taxon>Pseudomonadati</taxon>
        <taxon>Pseudomonadota</taxon>
        <taxon>Alphaproteobacteria</taxon>
        <taxon>Rhodospirillales</taxon>
        <taxon>Azospirillaceae</taxon>
        <taxon>Rhodocista</taxon>
    </lineage>
</organism>
<sequence length="265" mass="28482">MLIAQLTDLHVTARGAQAFGQVDTNDALARAVAHVAALPRRPDLVVVTGDVVNGPQPGEYAMAAELLAGLGLPLLIIPGNHDDRDDLRTALRPLDPGLPEGPYLHRMVDTGPLRILALDTVVPGRPEGMLDAPRLAWIADRLAEAPHERPLLVLMHHPPFVSGIGHMDRMNCVGADALAGLLRGRTVAGLLCGHIHRPIAAHWRGIPCFCGPATAHLVALDLEPESPARWTREPPAVALHLWDDAHGLRTHLSFIGDFPPTRFPG</sequence>
<dbReference type="SUPFAM" id="SSF56300">
    <property type="entry name" value="Metallo-dependent phosphatases"/>
    <property type="match status" value="1"/>
</dbReference>
<evidence type="ECO:0000256" key="2">
    <source>
        <dbReference type="ARBA" id="ARBA00022801"/>
    </source>
</evidence>
<keyword evidence="7" id="KW-1185">Reference proteome</keyword>
<keyword evidence="2" id="KW-0378">Hydrolase</keyword>
<gene>
    <name evidence="6" type="ORF">ACFQPS_03900</name>
</gene>